<evidence type="ECO:0000259" key="3">
    <source>
        <dbReference type="Pfam" id="PF13460"/>
    </source>
</evidence>
<dbReference type="EMBL" id="JAAMFM010000018">
    <property type="protein sequence ID" value="NVM95690.1"/>
    <property type="molecule type" value="Genomic_DNA"/>
</dbReference>
<name>A0A7Y7IHP7_9MICC</name>
<dbReference type="Pfam" id="PF13460">
    <property type="entry name" value="NAD_binding_10"/>
    <property type="match status" value="1"/>
</dbReference>
<dbReference type="InterPro" id="IPR016040">
    <property type="entry name" value="NAD(P)-bd_dom"/>
</dbReference>
<keyword evidence="2" id="KW-0604">Photosystem II</keyword>
<keyword evidence="1" id="KW-0602">Photosynthesis</keyword>
<dbReference type="GO" id="GO:0015979">
    <property type="term" value="P:photosynthesis"/>
    <property type="evidence" value="ECO:0007669"/>
    <property type="project" value="UniProtKB-KW"/>
</dbReference>
<evidence type="ECO:0000256" key="2">
    <source>
        <dbReference type="ARBA" id="ARBA00023276"/>
    </source>
</evidence>
<comment type="caution">
    <text evidence="4">The sequence shown here is derived from an EMBL/GenBank/DDBJ whole genome shotgun (WGS) entry which is preliminary data.</text>
</comment>
<evidence type="ECO:0000256" key="1">
    <source>
        <dbReference type="ARBA" id="ARBA00022531"/>
    </source>
</evidence>
<reference evidence="4 5" key="1">
    <citation type="submission" date="2020-02" db="EMBL/GenBank/DDBJ databases">
        <title>Genome sequence of strain AETb3-4.</title>
        <authorList>
            <person name="Gao J."/>
            <person name="Zhang X."/>
        </authorList>
    </citation>
    <scope>NUCLEOTIDE SEQUENCE [LARGE SCALE GENOMIC DNA]</scope>
    <source>
        <strain evidence="4 5">AETb3-4</strain>
    </source>
</reference>
<dbReference type="InterPro" id="IPR036291">
    <property type="entry name" value="NAD(P)-bd_dom_sf"/>
</dbReference>
<keyword evidence="5" id="KW-1185">Reference proteome</keyword>
<dbReference type="InterPro" id="IPR044256">
    <property type="entry name" value="HCF244-like"/>
</dbReference>
<evidence type="ECO:0000313" key="4">
    <source>
        <dbReference type="EMBL" id="NVM95690.1"/>
    </source>
</evidence>
<gene>
    <name evidence="4" type="ORF">G6034_12370</name>
</gene>
<proteinExistence type="predicted"/>
<dbReference type="SUPFAM" id="SSF51735">
    <property type="entry name" value="NAD(P)-binding Rossmann-fold domains"/>
    <property type="match status" value="1"/>
</dbReference>
<dbReference type="PANTHER" id="PTHR47128">
    <property type="match status" value="1"/>
</dbReference>
<feature type="domain" description="NAD(P)-binding" evidence="3">
    <location>
        <begin position="8"/>
        <end position="184"/>
    </location>
</feature>
<accession>A0A7Y7IHP7</accession>
<sequence length="268" mass="27656">MVLIAVAGGTGTAGRAVVADAVGRGLRVRSVSRHVPQLTDPRRVAGAEYVEADFRTGDGVAGALAGVDVVVETLDARTGPALKALPATTVAVLAAARRAKVARCVLLTIVNAAECSMGYYQVQASRARSYESSGMPTTVVYATQFHNLVAGLFSTAAKVGIIPAFSGVSFQPIATADVAAVLVDEAVAGLEPGAVPHRSVQAGGPSVWPMRALAEQWKATTGRHGVVTTMPLPGAFGTFLRAGRNLAPDAAVGRIEFNDWLTEQKLAP</sequence>
<dbReference type="RefSeq" id="WP_176635412.1">
    <property type="nucleotide sequence ID" value="NZ_JAAMFM010000018.1"/>
</dbReference>
<dbReference type="PANTHER" id="PTHR47128:SF2">
    <property type="entry name" value="PROTEIN HIGH CHLOROPHYLL FLUORESCENCE PHENOTYPE 244, CHLOROPLASTIC"/>
    <property type="match status" value="1"/>
</dbReference>
<dbReference type="Proteomes" id="UP000543556">
    <property type="component" value="Unassembled WGS sequence"/>
</dbReference>
<dbReference type="GO" id="GO:0009523">
    <property type="term" value="C:photosystem II"/>
    <property type="evidence" value="ECO:0007669"/>
    <property type="project" value="UniProtKB-KW"/>
</dbReference>
<protein>
    <submittedName>
        <fullName evidence="4">NAD(P)H-binding protein</fullName>
    </submittedName>
</protein>
<dbReference type="AlphaFoldDB" id="A0A7Y7IHP7"/>
<dbReference type="Gene3D" id="3.40.50.720">
    <property type="entry name" value="NAD(P)-binding Rossmann-like Domain"/>
    <property type="match status" value="1"/>
</dbReference>
<organism evidence="4 5">
    <name type="scientific">Arthrobacter wenxiniae</name>
    <dbReference type="NCBI Taxonomy" id="2713570"/>
    <lineage>
        <taxon>Bacteria</taxon>
        <taxon>Bacillati</taxon>
        <taxon>Actinomycetota</taxon>
        <taxon>Actinomycetes</taxon>
        <taxon>Micrococcales</taxon>
        <taxon>Micrococcaceae</taxon>
        <taxon>Arthrobacter</taxon>
    </lineage>
</organism>
<evidence type="ECO:0000313" key="5">
    <source>
        <dbReference type="Proteomes" id="UP000543556"/>
    </source>
</evidence>